<protein>
    <submittedName>
        <fullName evidence="2">Uncharacterized protein</fullName>
    </submittedName>
</protein>
<reference evidence="3" key="1">
    <citation type="journal article" date="2019" name="Int. J. Syst. Evol. Microbiol.">
        <title>The Global Catalogue of Microorganisms (GCM) 10K type strain sequencing project: providing services to taxonomists for standard genome sequencing and annotation.</title>
        <authorList>
            <consortium name="The Broad Institute Genomics Platform"/>
            <consortium name="The Broad Institute Genome Sequencing Center for Infectious Disease"/>
            <person name="Wu L."/>
            <person name="Ma J."/>
        </authorList>
    </citation>
    <scope>NUCLEOTIDE SEQUENCE [LARGE SCALE GENOMIC DNA]</scope>
    <source>
        <strain evidence="3">JCM 9088</strain>
    </source>
</reference>
<dbReference type="Proteomes" id="UP001500403">
    <property type="component" value="Unassembled WGS sequence"/>
</dbReference>
<feature type="compositionally biased region" description="Basic and acidic residues" evidence="1">
    <location>
        <begin position="38"/>
        <end position="48"/>
    </location>
</feature>
<proteinExistence type="predicted"/>
<feature type="region of interest" description="Disordered" evidence="1">
    <location>
        <begin position="1"/>
        <end position="99"/>
    </location>
</feature>
<keyword evidence="3" id="KW-1185">Reference proteome</keyword>
<organism evidence="2 3">
    <name type="scientific">Streptomyces enissocaesilis</name>
    <dbReference type="NCBI Taxonomy" id="332589"/>
    <lineage>
        <taxon>Bacteria</taxon>
        <taxon>Bacillati</taxon>
        <taxon>Actinomycetota</taxon>
        <taxon>Actinomycetes</taxon>
        <taxon>Kitasatosporales</taxon>
        <taxon>Streptomycetaceae</taxon>
        <taxon>Streptomyces</taxon>
        <taxon>Streptomyces rochei group</taxon>
    </lineage>
</organism>
<evidence type="ECO:0000313" key="3">
    <source>
        <dbReference type="Proteomes" id="UP001500403"/>
    </source>
</evidence>
<name>A0ABP6JM43_9ACTN</name>
<gene>
    <name evidence="2" type="ORF">GCM10010446_23930</name>
</gene>
<comment type="caution">
    <text evidence="2">The sequence shown here is derived from an EMBL/GenBank/DDBJ whole genome shotgun (WGS) entry which is preliminary data.</text>
</comment>
<sequence>MARRRPGRTVARARPGAQGDPGFRPAVDRRPGGTSRRGSREERADRRGCGGTPGLLGTVANPVSLFSGWGGTSSGREVEYRTGTHRSPSCRGAAGSQKA</sequence>
<feature type="compositionally biased region" description="Low complexity" evidence="1">
    <location>
        <begin position="8"/>
        <end position="17"/>
    </location>
</feature>
<evidence type="ECO:0000313" key="2">
    <source>
        <dbReference type="EMBL" id="GAA2937807.1"/>
    </source>
</evidence>
<accession>A0ABP6JM43</accession>
<dbReference type="EMBL" id="BAAAUD010000021">
    <property type="protein sequence ID" value="GAA2937807.1"/>
    <property type="molecule type" value="Genomic_DNA"/>
</dbReference>
<evidence type="ECO:0000256" key="1">
    <source>
        <dbReference type="SAM" id="MobiDB-lite"/>
    </source>
</evidence>